<comment type="similarity">
    <text evidence="1">Belongs to the Gfa family.</text>
</comment>
<dbReference type="PANTHER" id="PTHR33337">
    <property type="entry name" value="GFA DOMAIN-CONTAINING PROTEIN"/>
    <property type="match status" value="1"/>
</dbReference>
<sequence>MSRYTGRCACGAVTATIAGEALTVRQCWCRQCQQIAAGSPTTNAMFATDAIALQGDLATTSYVAASGNTLTQSFCGTCGTQVMGQSSARPQFRTIRLGFIDAPNDLAPQVTIWTEDAPPWAVIDPALERFPRQPPPPPQRN</sequence>
<comment type="caution">
    <text evidence="6">The sequence shown here is derived from an EMBL/GenBank/DDBJ whole genome shotgun (WGS) entry which is preliminary data.</text>
</comment>
<evidence type="ECO:0000256" key="2">
    <source>
        <dbReference type="ARBA" id="ARBA00022723"/>
    </source>
</evidence>
<dbReference type="InterPro" id="IPR006913">
    <property type="entry name" value="CENP-V/GFA"/>
</dbReference>
<gene>
    <name evidence="6" type="ORF">RZN05_07190</name>
</gene>
<evidence type="ECO:0000313" key="6">
    <source>
        <dbReference type="EMBL" id="MDV3456764.1"/>
    </source>
</evidence>
<evidence type="ECO:0000256" key="1">
    <source>
        <dbReference type="ARBA" id="ARBA00005495"/>
    </source>
</evidence>
<protein>
    <submittedName>
        <fullName evidence="6">GFA family protein</fullName>
    </submittedName>
</protein>
<evidence type="ECO:0000256" key="3">
    <source>
        <dbReference type="ARBA" id="ARBA00022833"/>
    </source>
</evidence>
<dbReference type="Gene3D" id="3.90.1590.10">
    <property type="entry name" value="glutathione-dependent formaldehyde- activating enzyme (gfa)"/>
    <property type="match status" value="1"/>
</dbReference>
<keyword evidence="2" id="KW-0479">Metal-binding</keyword>
<accession>A0ABU3Y652</accession>
<keyword evidence="7" id="KW-1185">Reference proteome</keyword>
<evidence type="ECO:0000313" key="7">
    <source>
        <dbReference type="Proteomes" id="UP001273531"/>
    </source>
</evidence>
<dbReference type="Proteomes" id="UP001273531">
    <property type="component" value="Unassembled WGS sequence"/>
</dbReference>
<keyword evidence="4" id="KW-0456">Lyase</keyword>
<dbReference type="PANTHER" id="PTHR33337:SF40">
    <property type="entry name" value="CENP-V_GFA DOMAIN-CONTAINING PROTEIN-RELATED"/>
    <property type="match status" value="1"/>
</dbReference>
<dbReference type="InterPro" id="IPR011057">
    <property type="entry name" value="Mss4-like_sf"/>
</dbReference>
<dbReference type="EMBL" id="JAWJEJ010000001">
    <property type="protein sequence ID" value="MDV3456764.1"/>
    <property type="molecule type" value="Genomic_DNA"/>
</dbReference>
<evidence type="ECO:0000259" key="5">
    <source>
        <dbReference type="PROSITE" id="PS51891"/>
    </source>
</evidence>
<name>A0ABU3Y652_9SPHN</name>
<keyword evidence="3" id="KW-0862">Zinc</keyword>
<reference evidence="6 7" key="1">
    <citation type="submission" date="2023-10" db="EMBL/GenBank/DDBJ databases">
        <title>Sphingomonas sp. HF-S4 16S ribosomal RNA gene Genome sequencing and assembly.</title>
        <authorList>
            <person name="Lee H."/>
        </authorList>
    </citation>
    <scope>NUCLEOTIDE SEQUENCE [LARGE SCALE GENOMIC DNA]</scope>
    <source>
        <strain evidence="6 7">HF-S4</strain>
    </source>
</reference>
<evidence type="ECO:0000256" key="4">
    <source>
        <dbReference type="ARBA" id="ARBA00023239"/>
    </source>
</evidence>
<dbReference type="RefSeq" id="WP_317225936.1">
    <property type="nucleotide sequence ID" value="NZ_JAWJEJ010000001.1"/>
</dbReference>
<dbReference type="SUPFAM" id="SSF51316">
    <property type="entry name" value="Mss4-like"/>
    <property type="match status" value="1"/>
</dbReference>
<organism evidence="6 7">
    <name type="scientific">Sphingomonas agrestis</name>
    <dbReference type="NCBI Taxonomy" id="3080540"/>
    <lineage>
        <taxon>Bacteria</taxon>
        <taxon>Pseudomonadati</taxon>
        <taxon>Pseudomonadota</taxon>
        <taxon>Alphaproteobacteria</taxon>
        <taxon>Sphingomonadales</taxon>
        <taxon>Sphingomonadaceae</taxon>
        <taxon>Sphingomonas</taxon>
    </lineage>
</organism>
<dbReference type="Pfam" id="PF04828">
    <property type="entry name" value="GFA"/>
    <property type="match status" value="1"/>
</dbReference>
<proteinExistence type="inferred from homology"/>
<feature type="domain" description="CENP-V/GFA" evidence="5">
    <location>
        <begin position="4"/>
        <end position="121"/>
    </location>
</feature>
<dbReference type="PROSITE" id="PS51891">
    <property type="entry name" value="CENP_V_GFA"/>
    <property type="match status" value="1"/>
</dbReference>